<protein>
    <submittedName>
        <fullName evidence="7">Urea ABC transporter permease subunit UrtC</fullName>
    </submittedName>
</protein>
<feature type="transmembrane region" description="Helical" evidence="6">
    <location>
        <begin position="73"/>
        <end position="95"/>
    </location>
</feature>
<evidence type="ECO:0000256" key="3">
    <source>
        <dbReference type="ARBA" id="ARBA00022692"/>
    </source>
</evidence>
<evidence type="ECO:0000313" key="8">
    <source>
        <dbReference type="Proteomes" id="UP001203284"/>
    </source>
</evidence>
<sequence>MSHPDTTPGARPPALLGTQGAIFLAIVLGAAVLIPALNLLTPAGSALHVPTYLVSLLGKYLCYALLAMSVDLIWGYVGILSLGQGAFFALGGYAMGMYLMRQIGTRGVYGDPVLPDFMVFLNWKQLPWFWYGFDWFPFAALMVLVAPGALALVFGWFAFRSRVTGVYLSIITQAMTFALLLAFFRNDMGFGGNNGLTDFKDILGFNVQADGTRAVLFALSALALAFGYVLCRYLVRSHFGKVLIAIRDAEARVRFTGYRAENYKLVAFVVSACLAGVAGALYVPQVGIINPSEFSPANSIEIIVWVAVGGRGTLAGAALGAVLVNYAKTYFTSGVLAPYWLFMLGGLFVAVTLFLPKGIVGTFLDWRSRHAEAEPDVPGATPKPVA</sequence>
<dbReference type="Pfam" id="PF02653">
    <property type="entry name" value="BPD_transp_2"/>
    <property type="match status" value="1"/>
</dbReference>
<evidence type="ECO:0000256" key="2">
    <source>
        <dbReference type="ARBA" id="ARBA00022475"/>
    </source>
</evidence>
<dbReference type="InterPro" id="IPR001851">
    <property type="entry name" value="ABC_transp_permease"/>
</dbReference>
<comment type="subcellular location">
    <subcellularLocation>
        <location evidence="1">Cell membrane</location>
        <topology evidence="1">Multi-pass membrane protein</topology>
    </subcellularLocation>
</comment>
<dbReference type="PANTHER" id="PTHR30482:SF4">
    <property type="entry name" value="SLR1201 PROTEIN"/>
    <property type="match status" value="1"/>
</dbReference>
<dbReference type="EMBL" id="JALKCH010000001">
    <property type="protein sequence ID" value="MCK0195527.1"/>
    <property type="molecule type" value="Genomic_DNA"/>
</dbReference>
<feature type="transmembrane region" description="Helical" evidence="6">
    <location>
        <begin position="20"/>
        <end position="40"/>
    </location>
</feature>
<feature type="transmembrane region" description="Helical" evidence="6">
    <location>
        <begin position="302"/>
        <end position="324"/>
    </location>
</feature>
<organism evidence="7 8">
    <name type="scientific">Ancylobacter crimeensis</name>
    <dbReference type="NCBI Taxonomy" id="2579147"/>
    <lineage>
        <taxon>Bacteria</taxon>
        <taxon>Pseudomonadati</taxon>
        <taxon>Pseudomonadota</taxon>
        <taxon>Alphaproteobacteria</taxon>
        <taxon>Hyphomicrobiales</taxon>
        <taxon>Xanthobacteraceae</taxon>
        <taxon>Ancylobacter</taxon>
    </lineage>
</organism>
<feature type="transmembrane region" description="Helical" evidence="6">
    <location>
        <begin position="135"/>
        <end position="159"/>
    </location>
</feature>
<evidence type="ECO:0000256" key="5">
    <source>
        <dbReference type="ARBA" id="ARBA00023136"/>
    </source>
</evidence>
<evidence type="ECO:0000256" key="1">
    <source>
        <dbReference type="ARBA" id="ARBA00004651"/>
    </source>
</evidence>
<dbReference type="InterPro" id="IPR043428">
    <property type="entry name" value="LivM-like"/>
</dbReference>
<dbReference type="PANTHER" id="PTHR30482">
    <property type="entry name" value="HIGH-AFFINITY BRANCHED-CHAIN AMINO ACID TRANSPORT SYSTEM PERMEASE"/>
    <property type="match status" value="1"/>
</dbReference>
<feature type="transmembrane region" description="Helical" evidence="6">
    <location>
        <begin position="166"/>
        <end position="184"/>
    </location>
</feature>
<keyword evidence="8" id="KW-1185">Reference proteome</keyword>
<evidence type="ECO:0000313" key="7">
    <source>
        <dbReference type="EMBL" id="MCK0195527.1"/>
    </source>
</evidence>
<keyword evidence="2" id="KW-1003">Cell membrane</keyword>
<keyword evidence="4 6" id="KW-1133">Transmembrane helix</keyword>
<evidence type="ECO:0000256" key="4">
    <source>
        <dbReference type="ARBA" id="ARBA00022989"/>
    </source>
</evidence>
<dbReference type="NCBIfam" id="TIGR03408">
    <property type="entry name" value="urea_trans_UrtC"/>
    <property type="match status" value="1"/>
</dbReference>
<name>A0ABT0D6U3_9HYPH</name>
<feature type="transmembrane region" description="Helical" evidence="6">
    <location>
        <begin position="336"/>
        <end position="355"/>
    </location>
</feature>
<dbReference type="InterPro" id="IPR017778">
    <property type="entry name" value="ABC_transptr_urea_perm_UrtC"/>
</dbReference>
<proteinExistence type="predicted"/>
<reference evidence="7 8" key="1">
    <citation type="submission" date="2022-04" db="EMBL/GenBank/DDBJ databases">
        <authorList>
            <person name="Grouzdev D.S."/>
            <person name="Pantiukh K.S."/>
            <person name="Krutkina M.S."/>
        </authorList>
    </citation>
    <scope>NUCLEOTIDE SEQUENCE [LARGE SCALE GENOMIC DNA]</scope>
    <source>
        <strain evidence="7 8">6x-1</strain>
    </source>
</reference>
<dbReference type="Proteomes" id="UP001203284">
    <property type="component" value="Unassembled WGS sequence"/>
</dbReference>
<feature type="transmembrane region" description="Helical" evidence="6">
    <location>
        <begin position="47"/>
        <end position="67"/>
    </location>
</feature>
<evidence type="ECO:0000256" key="6">
    <source>
        <dbReference type="SAM" id="Phobius"/>
    </source>
</evidence>
<dbReference type="CDD" id="cd06581">
    <property type="entry name" value="TM_PBP1_LivM_like"/>
    <property type="match status" value="1"/>
</dbReference>
<gene>
    <name evidence="7" type="primary">urtC</name>
    <name evidence="7" type="ORF">MWN34_01220</name>
</gene>
<feature type="transmembrane region" description="Helical" evidence="6">
    <location>
        <begin position="262"/>
        <end position="282"/>
    </location>
</feature>
<accession>A0ABT0D6U3</accession>
<keyword evidence="5 6" id="KW-0472">Membrane</keyword>
<comment type="caution">
    <text evidence="7">The sequence shown here is derived from an EMBL/GenBank/DDBJ whole genome shotgun (WGS) entry which is preliminary data.</text>
</comment>
<feature type="transmembrane region" description="Helical" evidence="6">
    <location>
        <begin position="214"/>
        <end position="235"/>
    </location>
</feature>
<dbReference type="RefSeq" id="WP_247025805.1">
    <property type="nucleotide sequence ID" value="NZ_JALKCH010000001.1"/>
</dbReference>
<keyword evidence="3 6" id="KW-0812">Transmembrane</keyword>